<keyword evidence="5 7" id="KW-0496">Mitochondrion</keyword>
<evidence type="ECO:0000256" key="1">
    <source>
        <dbReference type="ARBA" id="ARBA00004434"/>
    </source>
</evidence>
<evidence type="ECO:0000256" key="3">
    <source>
        <dbReference type="ARBA" id="ARBA00022792"/>
    </source>
</evidence>
<sequence>MSLLVLLRWRRCCGSGRRLGLSRAPGPVASLCRASRPPELPPGPAWRPPVYQFSDKAHSKTFLSTLVSKVKHMNNKWERYLERTFPRFHQLYSTFKKGVWIFISEAREIRKIQTNMSQKNIQFHQLPYREMERLRQFRRDLIKAIPVGILALPPFANYLVLLLMYFFPRQLLIRHFWTPKQQAEFLDTYHNMRREAYPEVLDGLRSLSHCIADPQLRKQMLDLCKKVQDGCHPNVRELKAVRTLFVGHPFGIQQLRVQQVKVLSRVLFLTPRLPSFFLRYRLRTHVKEVHQLDRAMLKLGVRQLTDEEAQVACYVRGLNSVHVSPSACKMWLDQWLALSCSLEDSEASLLAHGMVLLSTNFAPSSKS</sequence>
<feature type="domain" description="Letm1 RBD" evidence="9">
    <location>
        <begin position="169"/>
        <end position="367"/>
    </location>
</feature>
<reference evidence="11" key="2">
    <citation type="submission" date="2025-08" db="UniProtKB">
        <authorList>
            <consortium name="RefSeq"/>
        </authorList>
    </citation>
    <scope>IDENTIFICATION</scope>
</reference>
<evidence type="ECO:0000259" key="9">
    <source>
        <dbReference type="PROSITE" id="PS51758"/>
    </source>
</evidence>
<dbReference type="RefSeq" id="XP_072847178.1">
    <property type="nucleotide sequence ID" value="XM_072991077.1"/>
</dbReference>
<dbReference type="Proteomes" id="UP001652642">
    <property type="component" value="Chromosome 2"/>
</dbReference>
<gene>
    <name evidence="11" type="primary">LETMD1</name>
</gene>
<evidence type="ECO:0000256" key="4">
    <source>
        <dbReference type="ARBA" id="ARBA00022989"/>
    </source>
</evidence>
<dbReference type="PANTHER" id="PTHR14009:SF13">
    <property type="entry name" value="LETM1 DOMAIN-CONTAINING PROTEIN 1"/>
    <property type="match status" value="1"/>
</dbReference>
<dbReference type="InterPro" id="IPR033122">
    <property type="entry name" value="LETM1-like_RBD"/>
</dbReference>
<name>A0ABM5FP53_9SAUR</name>
<comment type="subcellular location">
    <subcellularLocation>
        <location evidence="1">Mitochondrion inner membrane</location>
        <topology evidence="1">Single-pass membrane protein</topology>
    </subcellularLocation>
</comment>
<evidence type="ECO:0000256" key="7">
    <source>
        <dbReference type="PROSITE-ProRule" id="PRU01094"/>
    </source>
</evidence>
<dbReference type="PROSITE" id="PS51758">
    <property type="entry name" value="LETM1_RBD"/>
    <property type="match status" value="1"/>
</dbReference>
<reference evidence="10" key="1">
    <citation type="submission" date="2025-05" db="UniProtKB">
        <authorList>
            <consortium name="RefSeq"/>
        </authorList>
    </citation>
    <scope>NUCLEOTIDE SEQUENCE [LARGE SCALE GENOMIC DNA]</scope>
</reference>
<keyword evidence="10" id="KW-1185">Reference proteome</keyword>
<evidence type="ECO:0000313" key="11">
    <source>
        <dbReference type="RefSeq" id="XP_072847178.1"/>
    </source>
</evidence>
<evidence type="ECO:0000256" key="8">
    <source>
        <dbReference type="SAM" id="Phobius"/>
    </source>
</evidence>
<dbReference type="GeneID" id="110074419"/>
<protein>
    <submittedName>
        <fullName evidence="11">LETM1 domain-containing protein 1 isoform X1</fullName>
    </submittedName>
</protein>
<organism evidence="10 11">
    <name type="scientific">Pogona vitticeps</name>
    <name type="common">central bearded dragon</name>
    <dbReference type="NCBI Taxonomy" id="103695"/>
    <lineage>
        <taxon>Eukaryota</taxon>
        <taxon>Metazoa</taxon>
        <taxon>Chordata</taxon>
        <taxon>Craniata</taxon>
        <taxon>Vertebrata</taxon>
        <taxon>Euteleostomi</taxon>
        <taxon>Lepidosauria</taxon>
        <taxon>Squamata</taxon>
        <taxon>Bifurcata</taxon>
        <taxon>Unidentata</taxon>
        <taxon>Episquamata</taxon>
        <taxon>Toxicofera</taxon>
        <taxon>Iguania</taxon>
        <taxon>Acrodonta</taxon>
        <taxon>Agamidae</taxon>
        <taxon>Amphibolurinae</taxon>
        <taxon>Pogona</taxon>
    </lineage>
</organism>
<keyword evidence="4 8" id="KW-1133">Transmembrane helix</keyword>
<dbReference type="InterPro" id="IPR044202">
    <property type="entry name" value="LETM1/MDM38-like"/>
</dbReference>
<keyword evidence="3" id="KW-0999">Mitochondrion inner membrane</keyword>
<keyword evidence="2 8" id="KW-0812">Transmembrane</keyword>
<keyword evidence="6 8" id="KW-0472">Membrane</keyword>
<evidence type="ECO:0000256" key="2">
    <source>
        <dbReference type="ARBA" id="ARBA00022692"/>
    </source>
</evidence>
<dbReference type="Pfam" id="PF07766">
    <property type="entry name" value="LETM1_RBD"/>
    <property type="match status" value="1"/>
</dbReference>
<feature type="transmembrane region" description="Helical" evidence="8">
    <location>
        <begin position="141"/>
        <end position="167"/>
    </location>
</feature>
<evidence type="ECO:0000256" key="5">
    <source>
        <dbReference type="ARBA" id="ARBA00023128"/>
    </source>
</evidence>
<evidence type="ECO:0000256" key="6">
    <source>
        <dbReference type="ARBA" id="ARBA00023136"/>
    </source>
</evidence>
<proteinExistence type="predicted"/>
<accession>A0ABM5FP53</accession>
<dbReference type="PANTHER" id="PTHR14009">
    <property type="entry name" value="LEUCINE ZIPPER-EF-HAND CONTAINING TRANSMEMBRANE PROTEIN"/>
    <property type="match status" value="1"/>
</dbReference>
<evidence type="ECO:0000313" key="10">
    <source>
        <dbReference type="Proteomes" id="UP001652642"/>
    </source>
</evidence>